<protein>
    <submittedName>
        <fullName evidence="4">Integral membrane protein</fullName>
    </submittedName>
</protein>
<feature type="transmembrane region" description="Helical" evidence="2">
    <location>
        <begin position="276"/>
        <end position="294"/>
    </location>
</feature>
<dbReference type="Proteomes" id="UP001154400">
    <property type="component" value="Chromosome"/>
</dbReference>
<dbReference type="EMBL" id="FN563149">
    <property type="protein sequence ID" value="CBH49478.1"/>
    <property type="molecule type" value="Genomic_DNA"/>
</dbReference>
<gene>
    <name evidence="4" type="ordered locus">REQ_34880</name>
</gene>
<dbReference type="AlphaFoldDB" id="A0A3S5YA94"/>
<feature type="transmembrane region" description="Helical" evidence="2">
    <location>
        <begin position="117"/>
        <end position="136"/>
    </location>
</feature>
<dbReference type="KEGG" id="req:REQ_34880"/>
<reference evidence="4" key="1">
    <citation type="journal article" date="2010" name="PLoS Genet.">
        <title>The genome of a pathogenic rhodococcus: cooptive virulence underpinned by key gene acquisitions.</title>
        <authorList>
            <person name="Letek M."/>
            <person name="Gonzalez P."/>
            <person name="Macarthur I."/>
            <person name="Rodriguez H."/>
            <person name="Freeman T.C."/>
            <person name="Valero-Rello A."/>
            <person name="Blanco M."/>
            <person name="Buckley T."/>
            <person name="Cherevach I."/>
            <person name="Fahey R."/>
            <person name="Hapeshi A."/>
            <person name="Holdstock J."/>
            <person name="Leadon D."/>
            <person name="Navas J."/>
            <person name="Ocampo A."/>
            <person name="Quail M.A."/>
            <person name="Sanders M."/>
            <person name="Scortti M.M."/>
            <person name="Prescott J.F."/>
            <person name="Fogarty U."/>
            <person name="Meijer W.G."/>
            <person name="Parkhill J."/>
            <person name="Bentley S.D."/>
            <person name="Vazquez-Boland J.A."/>
        </authorList>
    </citation>
    <scope>NUCLEOTIDE SEQUENCE [LARGE SCALE GENOMIC DNA]</scope>
    <source>
        <strain evidence="4 5">103S</strain>
    </source>
</reference>
<dbReference type="InterPro" id="IPR007168">
    <property type="entry name" value="Phageshock_PspC_N"/>
</dbReference>
<name>A0A3S5YA94_RHOH1</name>
<evidence type="ECO:0000256" key="2">
    <source>
        <dbReference type="SAM" id="Phobius"/>
    </source>
</evidence>
<evidence type="ECO:0000259" key="3">
    <source>
        <dbReference type="Pfam" id="PF04024"/>
    </source>
</evidence>
<feature type="transmembrane region" description="Helical" evidence="2">
    <location>
        <begin position="47"/>
        <end position="71"/>
    </location>
</feature>
<feature type="domain" description="Phage shock protein PspC N-terminal" evidence="3">
    <location>
        <begin position="18"/>
        <end position="71"/>
    </location>
</feature>
<feature type="transmembrane region" description="Helical" evidence="2">
    <location>
        <begin position="244"/>
        <end position="264"/>
    </location>
</feature>
<dbReference type="Pfam" id="PF04024">
    <property type="entry name" value="PspC"/>
    <property type="match status" value="1"/>
</dbReference>
<evidence type="ECO:0000313" key="5">
    <source>
        <dbReference type="Proteomes" id="UP000006892"/>
    </source>
</evidence>
<evidence type="ECO:0000256" key="1">
    <source>
        <dbReference type="SAM" id="MobiDB-lite"/>
    </source>
</evidence>
<dbReference type="RefSeq" id="WP_013416844.1">
    <property type="nucleotide sequence ID" value="NC_014659.1"/>
</dbReference>
<feature type="transmembrane region" description="Helical" evidence="2">
    <location>
        <begin position="301"/>
        <end position="322"/>
    </location>
</feature>
<feature type="compositionally biased region" description="Low complexity" evidence="1">
    <location>
        <begin position="191"/>
        <end position="205"/>
    </location>
</feature>
<accession>A0A3S5YA94</accession>
<organism evidence="4">
    <name type="scientific">Rhodococcus hoagii (strain 103S)</name>
    <name type="common">Rhodococcus equi</name>
    <dbReference type="NCBI Taxonomy" id="685727"/>
    <lineage>
        <taxon>Bacteria</taxon>
        <taxon>Bacillati</taxon>
        <taxon>Actinomycetota</taxon>
        <taxon>Actinomycetes</taxon>
        <taxon>Mycobacteriales</taxon>
        <taxon>Nocardiaceae</taxon>
        <taxon>Prescottella</taxon>
    </lineage>
</organism>
<keyword evidence="2" id="KW-1133">Transmembrane helix</keyword>
<sequence length="432" mass="45202">MTTGSFSDQLHDLWRTRPLRLPQQGHVAGVAAGIGQRYRVDPVLVRVAFVVSTIFGGAGIILYIASWLLLSKPGDQVSPAESLIGRGRSSQSGTKTVVLVVALAIALSTIGPIGFGMGGSVVLSFALMLGGLWLLYQRQPVPPELPASVAQAAPGYPVTTFQTAQANAYPPPAYSPYTRLPDHYEPESAPAGRSTDAATDAGTTSPTPPAWDPLGVAPFAWDLPEPARTAEPPAEIPSKPRSRYTSVVLGLAVLAAAAATAMWAVTGAEWLSPARIGAISLAVIGVGLLLGAFLRRGYGLLVVGFPLAGFVVLASIVGPLNWDESRVGERTWTPRSMAELAPVYEGTAGDFTLDLRQLPLTESRDVRVDGKLGNYTVIVPQNMDVRTDCSVVLGSTDCIGDAAVDGGADGVGGPVLNLKVDNKAGEVRVYRG</sequence>
<keyword evidence="2" id="KW-0812">Transmembrane</keyword>
<evidence type="ECO:0000313" key="4">
    <source>
        <dbReference type="EMBL" id="CBH49478.1"/>
    </source>
</evidence>
<keyword evidence="2" id="KW-0472">Membrane</keyword>
<feature type="region of interest" description="Disordered" evidence="1">
    <location>
        <begin position="179"/>
        <end position="213"/>
    </location>
</feature>
<proteinExistence type="predicted"/>